<feature type="domain" description="OmpR/PhoB-type" evidence="4">
    <location>
        <begin position="29"/>
        <end position="100"/>
    </location>
</feature>
<evidence type="ECO:0000256" key="1">
    <source>
        <dbReference type="ARBA" id="ARBA00005820"/>
    </source>
</evidence>
<evidence type="ECO:0000313" key="7">
    <source>
        <dbReference type="Proteomes" id="UP000473325"/>
    </source>
</evidence>
<dbReference type="GO" id="GO:0000160">
    <property type="term" value="P:phosphorelay signal transduction system"/>
    <property type="evidence" value="ECO:0007669"/>
    <property type="project" value="InterPro"/>
</dbReference>
<dbReference type="Gene3D" id="3.40.50.300">
    <property type="entry name" value="P-loop containing nucleotide triphosphate hydrolases"/>
    <property type="match status" value="1"/>
</dbReference>
<dbReference type="CDD" id="cd00009">
    <property type="entry name" value="AAA"/>
    <property type="match status" value="1"/>
</dbReference>
<dbReference type="Pfam" id="PF13401">
    <property type="entry name" value="AAA_22"/>
    <property type="match status" value="1"/>
</dbReference>
<evidence type="ECO:0000259" key="4">
    <source>
        <dbReference type="SMART" id="SM00862"/>
    </source>
</evidence>
<dbReference type="InterPro" id="IPR005158">
    <property type="entry name" value="BTAD"/>
</dbReference>
<dbReference type="PANTHER" id="PTHR47691">
    <property type="entry name" value="REGULATOR-RELATED"/>
    <property type="match status" value="1"/>
</dbReference>
<dbReference type="GO" id="GO:0006355">
    <property type="term" value="P:regulation of DNA-templated transcription"/>
    <property type="evidence" value="ECO:0007669"/>
    <property type="project" value="InterPro"/>
</dbReference>
<dbReference type="InterPro" id="IPR049945">
    <property type="entry name" value="AAA_22"/>
</dbReference>
<dbReference type="InterPro" id="IPR003593">
    <property type="entry name" value="AAA+_ATPase"/>
</dbReference>
<dbReference type="SMART" id="SM01043">
    <property type="entry name" value="BTAD"/>
    <property type="match status" value="1"/>
</dbReference>
<reference evidence="6 7" key="1">
    <citation type="submission" date="2019-12" db="EMBL/GenBank/DDBJ databases">
        <authorList>
            <person name="Kun Z."/>
        </authorList>
    </citation>
    <scope>NUCLEOTIDE SEQUENCE [LARGE SCALE GENOMIC DNA]</scope>
    <source>
        <strain evidence="6 7">YIM 123512</strain>
    </source>
</reference>
<dbReference type="PRINTS" id="PR00364">
    <property type="entry name" value="DISEASERSIST"/>
</dbReference>
<comment type="caution">
    <text evidence="6">The sequence shown here is derived from an EMBL/GenBank/DDBJ whole genome shotgun (WGS) entry which is preliminary data.</text>
</comment>
<dbReference type="PANTHER" id="PTHR47691:SF3">
    <property type="entry name" value="HTH-TYPE TRANSCRIPTIONAL REGULATOR RV0890C-RELATED"/>
    <property type="match status" value="1"/>
</dbReference>
<keyword evidence="2" id="KW-0238">DNA-binding</keyword>
<evidence type="ECO:0000259" key="5">
    <source>
        <dbReference type="SMART" id="SM01043"/>
    </source>
</evidence>
<feature type="domain" description="AAA+ ATPase" evidence="3">
    <location>
        <begin position="276"/>
        <end position="413"/>
    </location>
</feature>
<dbReference type="SMART" id="SM00382">
    <property type="entry name" value="AAA"/>
    <property type="match status" value="1"/>
</dbReference>
<dbReference type="Proteomes" id="UP000473325">
    <property type="component" value="Unassembled WGS sequence"/>
</dbReference>
<dbReference type="Gene3D" id="1.25.40.10">
    <property type="entry name" value="Tetratricopeptide repeat domain"/>
    <property type="match status" value="1"/>
</dbReference>
<feature type="domain" description="Bacterial transcriptional activator" evidence="5">
    <location>
        <begin position="107"/>
        <end position="243"/>
    </location>
</feature>
<keyword evidence="7" id="KW-1185">Reference proteome</keyword>
<dbReference type="SUPFAM" id="SSF52540">
    <property type="entry name" value="P-loop containing nucleoside triphosphate hydrolases"/>
    <property type="match status" value="1"/>
</dbReference>
<dbReference type="SUPFAM" id="SSF48452">
    <property type="entry name" value="TPR-like"/>
    <property type="match status" value="1"/>
</dbReference>
<comment type="similarity">
    <text evidence="1">Belongs to the AfsR/DnrI/RedD regulatory family.</text>
</comment>
<dbReference type="EMBL" id="WUEK01000008">
    <property type="protein sequence ID" value="MXG90760.1"/>
    <property type="molecule type" value="Genomic_DNA"/>
</dbReference>
<evidence type="ECO:0000256" key="2">
    <source>
        <dbReference type="ARBA" id="ARBA00023125"/>
    </source>
</evidence>
<dbReference type="Gene3D" id="1.10.10.10">
    <property type="entry name" value="Winged helix-like DNA-binding domain superfamily/Winged helix DNA-binding domain"/>
    <property type="match status" value="1"/>
</dbReference>
<dbReference type="InterPro" id="IPR011990">
    <property type="entry name" value="TPR-like_helical_dom_sf"/>
</dbReference>
<evidence type="ECO:0000313" key="6">
    <source>
        <dbReference type="EMBL" id="MXG90760.1"/>
    </source>
</evidence>
<dbReference type="AlphaFoldDB" id="A0A6L7EVL9"/>
<accession>A0A6L7EVL9</accession>
<organism evidence="6 7">
    <name type="scientific">Nocardioides flavescens</name>
    <dbReference type="NCBI Taxonomy" id="2691959"/>
    <lineage>
        <taxon>Bacteria</taxon>
        <taxon>Bacillati</taxon>
        <taxon>Actinomycetota</taxon>
        <taxon>Actinomycetes</taxon>
        <taxon>Propionibacteriales</taxon>
        <taxon>Nocardioidaceae</taxon>
        <taxon>Nocardioides</taxon>
    </lineage>
</organism>
<dbReference type="SMART" id="SM00862">
    <property type="entry name" value="Trans_reg_C"/>
    <property type="match status" value="1"/>
</dbReference>
<dbReference type="InterPro" id="IPR027417">
    <property type="entry name" value="P-loop_NTPase"/>
</dbReference>
<dbReference type="Pfam" id="PF03704">
    <property type="entry name" value="BTAD"/>
    <property type="match status" value="1"/>
</dbReference>
<name>A0A6L7EVL9_9ACTN</name>
<proteinExistence type="inferred from homology"/>
<gene>
    <name evidence="6" type="ORF">GRQ65_14520</name>
</gene>
<dbReference type="GO" id="GO:0043531">
    <property type="term" value="F:ADP binding"/>
    <property type="evidence" value="ECO:0007669"/>
    <property type="project" value="InterPro"/>
</dbReference>
<dbReference type="InterPro" id="IPR001867">
    <property type="entry name" value="OmpR/PhoB-type_DNA-bd"/>
</dbReference>
<protein>
    <submittedName>
        <fullName evidence="6">AAA family ATPase</fullName>
    </submittedName>
</protein>
<dbReference type="GO" id="GO:0003677">
    <property type="term" value="F:DNA binding"/>
    <property type="evidence" value="ECO:0007669"/>
    <property type="project" value="UniProtKB-KW"/>
</dbReference>
<dbReference type="InterPro" id="IPR036388">
    <property type="entry name" value="WH-like_DNA-bd_sf"/>
</dbReference>
<evidence type="ECO:0000259" key="3">
    <source>
        <dbReference type="SMART" id="SM00382"/>
    </source>
</evidence>
<sequence>MRRGAAVTAPVPVPTAVRLELLDDPRWSGAALSGGRTHTLLAALALAGGRAVADDRLVEDVWDGVEAPANPAKALQVVVSRTRSQTAAGVVERVDGGYRLGLEADEVDALALDRAVREAREAESRGEQVGARDRARAALALTVAEGRDGALGVLRQRAEEQRAVARAVLGRALSALGEHDEALALLDGCPDDEPTVVALLRSTAAARGVPAALERFERHRGDLADRLGVDPGPQLQALHAELLASDRPVREGVRYAASELVGRDEDLRALRAAVRESRVVSILGPGGLGKTTLAHLLGLEAEQPVVRFVELVGVSAPEDLVGEVGSALGVRDSLSGRSVLTPDQRADVRTRIAHLLDQAPTLLVLDNCEQVVGAVADLVAHLVATCRRLRVVTTTRAPLAIAAERVFALGQLDDDAAAALFVRRAASARPGVALDPDAVRRVVRRLDGLPLAVELAAARVRSMSVEDVDRRLVDRFALLRGGDRSAPDRHQTLLAVLDWSWNLLDESQRRAVRWLSVFPDGFTLSAAEHLLGPGAVDDVPALVDQSLLSVLDVDGSVRFRMLETVREFGRMQLVGAGEDAAARAGLLTWARERSRVWSSALWSSEQVETVRAVAVEESNLSDCLRDALVAEDPAAVADLVALLATFWTIRGEHSRVIAVTPAVDRVFDGWTPGPDEVGSALAGAAVVVMNAVPGDPGIASSCAELLRRSGANADQRSRGIVAVLAALDLVGDGVAASLGEVAAGEDRIASVVARMWTAHQRENDGDPQAAIAEASAGLARTRADLDGPWLAAGLRTMVASLHAQLGDHAAAAEQARLALTDLDALDAVDDAVQVRSLLALDALTRGDLGSVEHLLAEIDALGRRRTEGPYGGAIGTGTIRAELALVRGETSQGLALYREAVARVGEASYPSMFPAGAEPWVLFVESAAVAAYARSGASGEGRDLFDDLRAKVPAALGAASPQVGFQVGSQVDFPITGTVLFAVGSWALHHDALPAHDAVAAVLLAERFSYARYTLSLALEPVLELAERRAPDTVAALREEYAERRGPDLLEQARALGERLASPVAHIRRP</sequence>